<feature type="compositionally biased region" description="Polar residues" evidence="1">
    <location>
        <begin position="1"/>
        <end position="13"/>
    </location>
</feature>
<dbReference type="AlphaFoldDB" id="A0A072UFW3"/>
<dbReference type="EMBL" id="CM001220">
    <property type="protein sequence ID" value="KEH28572.1"/>
    <property type="molecule type" value="Genomic_DNA"/>
</dbReference>
<evidence type="ECO:0000313" key="4">
    <source>
        <dbReference type="Proteomes" id="UP000002051"/>
    </source>
</evidence>
<protein>
    <submittedName>
        <fullName evidence="2 3">Uncharacterized protein</fullName>
    </submittedName>
</protein>
<reference evidence="2 4" key="2">
    <citation type="journal article" date="2014" name="BMC Genomics">
        <title>An improved genome release (version Mt4.0) for the model legume Medicago truncatula.</title>
        <authorList>
            <person name="Tang H."/>
            <person name="Krishnakumar V."/>
            <person name="Bidwell S."/>
            <person name="Rosen B."/>
            <person name="Chan A."/>
            <person name="Zhou S."/>
            <person name="Gentzbittel L."/>
            <person name="Childs K.L."/>
            <person name="Yandell M."/>
            <person name="Gundlach H."/>
            <person name="Mayer K.F."/>
            <person name="Schwartz D.C."/>
            <person name="Town C.D."/>
        </authorList>
    </citation>
    <scope>GENOME REANNOTATION</scope>
    <source>
        <strain evidence="2">A17</strain>
        <strain evidence="3 4">cv. Jemalong A17</strain>
    </source>
</reference>
<name>A0A072UFW3_MEDTR</name>
<organism evidence="2 4">
    <name type="scientific">Medicago truncatula</name>
    <name type="common">Barrel medic</name>
    <name type="synonym">Medicago tribuloides</name>
    <dbReference type="NCBI Taxonomy" id="3880"/>
    <lineage>
        <taxon>Eukaryota</taxon>
        <taxon>Viridiplantae</taxon>
        <taxon>Streptophyta</taxon>
        <taxon>Embryophyta</taxon>
        <taxon>Tracheophyta</taxon>
        <taxon>Spermatophyta</taxon>
        <taxon>Magnoliopsida</taxon>
        <taxon>eudicotyledons</taxon>
        <taxon>Gunneridae</taxon>
        <taxon>Pentapetalae</taxon>
        <taxon>rosids</taxon>
        <taxon>fabids</taxon>
        <taxon>Fabales</taxon>
        <taxon>Fabaceae</taxon>
        <taxon>Papilionoideae</taxon>
        <taxon>50 kb inversion clade</taxon>
        <taxon>NPAAA clade</taxon>
        <taxon>Hologalegina</taxon>
        <taxon>IRL clade</taxon>
        <taxon>Trifolieae</taxon>
        <taxon>Medicago</taxon>
    </lineage>
</organism>
<dbReference type="HOGENOM" id="CLU_2162157_0_0_1"/>
<sequence length="111" mass="12339">MKGVSRSPSSTGKCRNCKAGRHDLGSNPGPHSCVCYEVNPDIEVTNRLNRATLTSLSESYMRSQYRSNLVAIHMLVKLGGGGAHRRYVGVQGGTRWFIYLDEVVDLYRTSF</sequence>
<dbReference type="EnsemblPlants" id="KEH28572">
    <property type="protein sequence ID" value="KEH28572"/>
    <property type="gene ID" value="MTR_4g007650"/>
</dbReference>
<evidence type="ECO:0000256" key="1">
    <source>
        <dbReference type="SAM" id="MobiDB-lite"/>
    </source>
</evidence>
<dbReference type="Proteomes" id="UP000002051">
    <property type="component" value="Chromosome 4"/>
</dbReference>
<proteinExistence type="predicted"/>
<reference evidence="2 4" key="1">
    <citation type="journal article" date="2011" name="Nature">
        <title>The Medicago genome provides insight into the evolution of rhizobial symbioses.</title>
        <authorList>
            <person name="Young N.D."/>
            <person name="Debelle F."/>
            <person name="Oldroyd G.E."/>
            <person name="Geurts R."/>
            <person name="Cannon S.B."/>
            <person name="Udvardi M.K."/>
            <person name="Benedito V.A."/>
            <person name="Mayer K.F."/>
            <person name="Gouzy J."/>
            <person name="Schoof H."/>
            <person name="Van de Peer Y."/>
            <person name="Proost S."/>
            <person name="Cook D.R."/>
            <person name="Meyers B.C."/>
            <person name="Spannagl M."/>
            <person name="Cheung F."/>
            <person name="De Mita S."/>
            <person name="Krishnakumar V."/>
            <person name="Gundlach H."/>
            <person name="Zhou S."/>
            <person name="Mudge J."/>
            <person name="Bharti A.K."/>
            <person name="Murray J.D."/>
            <person name="Naoumkina M.A."/>
            <person name="Rosen B."/>
            <person name="Silverstein K.A."/>
            <person name="Tang H."/>
            <person name="Rombauts S."/>
            <person name="Zhao P.X."/>
            <person name="Zhou P."/>
            <person name="Barbe V."/>
            <person name="Bardou P."/>
            <person name="Bechner M."/>
            <person name="Bellec A."/>
            <person name="Berger A."/>
            <person name="Berges H."/>
            <person name="Bidwell S."/>
            <person name="Bisseling T."/>
            <person name="Choisne N."/>
            <person name="Couloux A."/>
            <person name="Denny R."/>
            <person name="Deshpande S."/>
            <person name="Dai X."/>
            <person name="Doyle J.J."/>
            <person name="Dudez A.M."/>
            <person name="Farmer A.D."/>
            <person name="Fouteau S."/>
            <person name="Franken C."/>
            <person name="Gibelin C."/>
            <person name="Gish J."/>
            <person name="Goldstein S."/>
            <person name="Gonzalez A.J."/>
            <person name="Green P.J."/>
            <person name="Hallab A."/>
            <person name="Hartog M."/>
            <person name="Hua A."/>
            <person name="Humphray S.J."/>
            <person name="Jeong D.H."/>
            <person name="Jing Y."/>
            <person name="Jocker A."/>
            <person name="Kenton S.M."/>
            <person name="Kim D.J."/>
            <person name="Klee K."/>
            <person name="Lai H."/>
            <person name="Lang C."/>
            <person name="Lin S."/>
            <person name="Macmil S.L."/>
            <person name="Magdelenat G."/>
            <person name="Matthews L."/>
            <person name="McCorrison J."/>
            <person name="Monaghan E.L."/>
            <person name="Mun J.H."/>
            <person name="Najar F.Z."/>
            <person name="Nicholson C."/>
            <person name="Noirot C."/>
            <person name="O'Bleness M."/>
            <person name="Paule C.R."/>
            <person name="Poulain J."/>
            <person name="Prion F."/>
            <person name="Qin B."/>
            <person name="Qu C."/>
            <person name="Retzel E.F."/>
            <person name="Riddle C."/>
            <person name="Sallet E."/>
            <person name="Samain S."/>
            <person name="Samson N."/>
            <person name="Sanders I."/>
            <person name="Saurat O."/>
            <person name="Scarpelli C."/>
            <person name="Schiex T."/>
            <person name="Segurens B."/>
            <person name="Severin A.J."/>
            <person name="Sherrier D.J."/>
            <person name="Shi R."/>
            <person name="Sims S."/>
            <person name="Singer S.R."/>
            <person name="Sinharoy S."/>
            <person name="Sterck L."/>
            <person name="Viollet A."/>
            <person name="Wang B.B."/>
            <person name="Wang K."/>
            <person name="Wang M."/>
            <person name="Wang X."/>
            <person name="Warfsmann J."/>
            <person name="Weissenbach J."/>
            <person name="White D.D."/>
            <person name="White J.D."/>
            <person name="Wiley G.B."/>
            <person name="Wincker P."/>
            <person name="Xing Y."/>
            <person name="Yang L."/>
            <person name="Yao Z."/>
            <person name="Ying F."/>
            <person name="Zhai J."/>
            <person name="Zhou L."/>
            <person name="Zuber A."/>
            <person name="Denarie J."/>
            <person name="Dixon R.A."/>
            <person name="May G.D."/>
            <person name="Schwartz D.C."/>
            <person name="Rogers J."/>
            <person name="Quetier F."/>
            <person name="Town C.D."/>
            <person name="Roe B.A."/>
        </authorList>
    </citation>
    <scope>NUCLEOTIDE SEQUENCE [LARGE SCALE GENOMIC DNA]</scope>
    <source>
        <strain evidence="2">A17</strain>
        <strain evidence="3 4">cv. Jemalong A17</strain>
    </source>
</reference>
<reference evidence="3" key="3">
    <citation type="submission" date="2015-04" db="UniProtKB">
        <authorList>
            <consortium name="EnsemblPlants"/>
        </authorList>
    </citation>
    <scope>IDENTIFICATION</scope>
    <source>
        <strain evidence="3">cv. Jemalong A17</strain>
    </source>
</reference>
<evidence type="ECO:0000313" key="2">
    <source>
        <dbReference type="EMBL" id="KEH28572.1"/>
    </source>
</evidence>
<keyword evidence="4" id="KW-1185">Reference proteome</keyword>
<evidence type="ECO:0000313" key="3">
    <source>
        <dbReference type="EnsemblPlants" id="KEH28572"/>
    </source>
</evidence>
<feature type="region of interest" description="Disordered" evidence="1">
    <location>
        <begin position="1"/>
        <end position="27"/>
    </location>
</feature>
<gene>
    <name evidence="2" type="ordered locus">MTR_4g007650</name>
</gene>
<accession>A0A072UFW3</accession>